<dbReference type="Gene3D" id="3.40.50.20">
    <property type="match status" value="1"/>
</dbReference>
<dbReference type="GO" id="GO:0008716">
    <property type="term" value="F:D-alanine-D-alanine ligase activity"/>
    <property type="evidence" value="ECO:0007669"/>
    <property type="project" value="InterPro"/>
</dbReference>
<evidence type="ECO:0000256" key="1">
    <source>
        <dbReference type="ARBA" id="ARBA00010871"/>
    </source>
</evidence>
<evidence type="ECO:0000313" key="7">
    <source>
        <dbReference type="Proteomes" id="UP000366051"/>
    </source>
</evidence>
<gene>
    <name evidence="6" type="ORF">FTV88_2259</name>
</gene>
<dbReference type="RefSeq" id="WP_153725554.1">
    <property type="nucleotide sequence ID" value="NZ_CP045875.1"/>
</dbReference>
<dbReference type="EMBL" id="CP045875">
    <property type="protein sequence ID" value="QGG48357.1"/>
    <property type="molecule type" value="Genomic_DNA"/>
</dbReference>
<dbReference type="SUPFAM" id="SSF52440">
    <property type="entry name" value="PreATP-grasp domain"/>
    <property type="match status" value="1"/>
</dbReference>
<dbReference type="GO" id="GO:0046872">
    <property type="term" value="F:metal ion binding"/>
    <property type="evidence" value="ECO:0007669"/>
    <property type="project" value="InterPro"/>
</dbReference>
<keyword evidence="2 6" id="KW-0436">Ligase</keyword>
<keyword evidence="4" id="KW-0547">Nucleotide-binding</keyword>
<evidence type="ECO:0000313" key="6">
    <source>
        <dbReference type="EMBL" id="QGG48357.1"/>
    </source>
</evidence>
<proteinExistence type="inferred from homology"/>
<keyword evidence="7" id="KW-1185">Reference proteome</keyword>
<evidence type="ECO:0000256" key="2">
    <source>
        <dbReference type="ARBA" id="ARBA00022598"/>
    </source>
</evidence>
<dbReference type="Gene3D" id="3.30.1490.20">
    <property type="entry name" value="ATP-grasp fold, A domain"/>
    <property type="match status" value="1"/>
</dbReference>
<keyword evidence="4" id="KW-0067">ATP-binding</keyword>
<dbReference type="InterPro" id="IPR016185">
    <property type="entry name" value="PreATP-grasp_dom_sf"/>
</dbReference>
<dbReference type="AlphaFoldDB" id="A0A5Q2N090"/>
<dbReference type="Pfam" id="PF07478">
    <property type="entry name" value="Dala_Dala_lig_C"/>
    <property type="match status" value="1"/>
</dbReference>
<evidence type="ECO:0000259" key="5">
    <source>
        <dbReference type="PROSITE" id="PS50975"/>
    </source>
</evidence>
<dbReference type="OrthoDB" id="9813261at2"/>
<dbReference type="GO" id="GO:0005524">
    <property type="term" value="F:ATP binding"/>
    <property type="evidence" value="ECO:0007669"/>
    <property type="project" value="UniProtKB-UniRule"/>
</dbReference>
<dbReference type="InterPro" id="IPR011095">
    <property type="entry name" value="Dala_Dala_lig_C"/>
</dbReference>
<comment type="similarity">
    <text evidence="1">Belongs to the D-alanine--D-alanine ligase family.</text>
</comment>
<name>A0A5Q2N090_9FIRM</name>
<evidence type="ECO:0000256" key="3">
    <source>
        <dbReference type="ARBA" id="ARBA00023316"/>
    </source>
</evidence>
<dbReference type="PANTHER" id="PTHR23132:SF23">
    <property type="entry name" value="D-ALANINE--D-ALANINE LIGASE B"/>
    <property type="match status" value="1"/>
</dbReference>
<feature type="domain" description="ATP-grasp" evidence="5">
    <location>
        <begin position="119"/>
        <end position="320"/>
    </location>
</feature>
<dbReference type="Proteomes" id="UP000366051">
    <property type="component" value="Chromosome"/>
</dbReference>
<dbReference type="PANTHER" id="PTHR23132">
    <property type="entry name" value="D-ALANINE--D-ALANINE LIGASE"/>
    <property type="match status" value="1"/>
</dbReference>
<dbReference type="SUPFAM" id="SSF53187">
    <property type="entry name" value="Zn-dependent exopeptidases"/>
    <property type="match status" value="1"/>
</dbReference>
<dbReference type="InterPro" id="IPR013815">
    <property type="entry name" value="ATP_grasp_subdomain_1"/>
</dbReference>
<dbReference type="SUPFAM" id="SSF56059">
    <property type="entry name" value="Glutathione synthetase ATP-binding domain-like"/>
    <property type="match status" value="1"/>
</dbReference>
<keyword evidence="3" id="KW-0961">Cell wall biogenesis/degradation</keyword>
<protein>
    <submittedName>
        <fullName evidence="6">D-alanine--D-alanine ligase</fullName>
    </submittedName>
</protein>
<evidence type="ECO:0000256" key="4">
    <source>
        <dbReference type="PROSITE-ProRule" id="PRU00409"/>
    </source>
</evidence>
<organism evidence="6 7">
    <name type="scientific">Heliorestis convoluta</name>
    <dbReference type="NCBI Taxonomy" id="356322"/>
    <lineage>
        <taxon>Bacteria</taxon>
        <taxon>Bacillati</taxon>
        <taxon>Bacillota</taxon>
        <taxon>Clostridia</taxon>
        <taxon>Eubacteriales</taxon>
        <taxon>Heliobacteriaceae</taxon>
        <taxon>Heliorestis</taxon>
    </lineage>
</organism>
<dbReference type="InterPro" id="IPR011761">
    <property type="entry name" value="ATP-grasp"/>
</dbReference>
<reference evidence="7" key="1">
    <citation type="submission" date="2019-11" db="EMBL/GenBank/DDBJ databases">
        <title>Genome sequence of Heliorestis convoluta strain HH, an alkaliphilic and minimalistic phototrophic bacterium from a soda lake in Egypt.</title>
        <authorList>
            <person name="Dewey E.D."/>
            <person name="Stokes L.M."/>
            <person name="Burchell B.M."/>
            <person name="Shaffer K.N."/>
            <person name="Huntington A.M."/>
            <person name="Baker J.M."/>
            <person name="Nadendla S."/>
            <person name="Giglio M.G."/>
            <person name="Touchman J.W."/>
            <person name="Blankenship R.E."/>
            <person name="Madigan M.T."/>
            <person name="Sattley W.M."/>
        </authorList>
    </citation>
    <scope>NUCLEOTIDE SEQUENCE [LARGE SCALE GENOMIC DNA]</scope>
    <source>
        <strain evidence="7">HH</strain>
    </source>
</reference>
<dbReference type="KEGG" id="hcv:FTV88_2259"/>
<dbReference type="Gene3D" id="3.30.70.360">
    <property type="match status" value="1"/>
</dbReference>
<sequence>MKIAIVYNRDSQAVINLFGIPNREKYGLKTIHMIRDAIKKGGYQVKTFEGDKNLISNLEDYMPSVISGERPGLVFNLSYGIQGRARYTHVPGILEMLGIPYVGSGPETQAIALDKVVTKVILMHKGLPTPRFCVLEKPDSPLSEDLSYPLIVKPKDESISLGLRIVYNEEELRAGVENIYEMFQAPTLVEEYIEGREINVGLLGNDPVQALPPVELDFGDGEQIFSYEDKMEISGRQVRKVCPANLSIEERERLQNLAIEAFKALGCFDAARVDFRLDRDGNPYILEINSLPSLGEQASYVFGASHIGLDYTALVNKLIEVAAQRYFGPLVPVDARNETCKAKKCFHYLTKHRDKAEEELKSWTHLASSTDDPAGLSAVLRRIGQRMEKLGLEPVEALTNGRSAWTWQTKASLKGGTLLVVPVDTPRERGGYPVPFRRDPEWLFGEGIASSRAGLLCALQAFEALRSVRKLRTTPLGLFVYTDEGRGMRYSSSLLKQAAQEAGQVLVLQPGFRPGKVVDERRGSRKYSLLVEGQPQRIGARGKYCDVLSWFLQKAQKCATLSQSDQKLSVVVQEVKSERFSVLMPHRVWATVYVTYMDEKLADKAEEQLHKLFSTSHKEIQVYLEKLEERPPLLKTTQSSALLTQLQDIAEQWKLPFGAEGGLLPSPAGVILATVPILCGMAPASRDLYTPHEAIPRGELLQRTLLLTLFLLSTSEIG</sequence>
<dbReference type="PROSITE" id="PS50975">
    <property type="entry name" value="ATP_GRASP"/>
    <property type="match status" value="1"/>
</dbReference>
<dbReference type="Gene3D" id="3.40.630.10">
    <property type="entry name" value="Zn peptidases"/>
    <property type="match status" value="1"/>
</dbReference>
<accession>A0A5Q2N090</accession>
<dbReference type="Gene3D" id="3.30.470.20">
    <property type="entry name" value="ATP-grasp fold, B domain"/>
    <property type="match status" value="1"/>
</dbReference>
<dbReference type="GO" id="GO:0071555">
    <property type="term" value="P:cell wall organization"/>
    <property type="evidence" value="ECO:0007669"/>
    <property type="project" value="UniProtKB-KW"/>
</dbReference>